<evidence type="ECO:0000313" key="6">
    <source>
        <dbReference type="EMBL" id="KAK1667505.1"/>
    </source>
</evidence>
<evidence type="ECO:0000256" key="2">
    <source>
        <dbReference type="ARBA" id="ARBA00022980"/>
    </source>
</evidence>
<dbReference type="GO" id="GO:0003729">
    <property type="term" value="F:mRNA binding"/>
    <property type="evidence" value="ECO:0007669"/>
    <property type="project" value="TreeGrafter"/>
</dbReference>
<keyword evidence="2" id="KW-0689">Ribosomal protein</keyword>
<protein>
    <recommendedName>
        <fullName evidence="8">40S ribosomal protein S26</fullName>
    </recommendedName>
</protein>
<keyword evidence="5" id="KW-1133">Transmembrane helix</keyword>
<keyword evidence="5" id="KW-0812">Transmembrane</keyword>
<dbReference type="EMBL" id="JAUUTY010000003">
    <property type="protein sequence ID" value="KAK1667505.1"/>
    <property type="molecule type" value="Genomic_DNA"/>
</dbReference>
<dbReference type="AlphaFoldDB" id="A0AAD8T0Z7"/>
<dbReference type="PANTHER" id="PTHR12538">
    <property type="entry name" value="40S RIBOSOMAL PROTEIN S26"/>
    <property type="match status" value="1"/>
</dbReference>
<dbReference type="GO" id="GO:0006412">
    <property type="term" value="P:translation"/>
    <property type="evidence" value="ECO:0007669"/>
    <property type="project" value="InterPro"/>
</dbReference>
<evidence type="ECO:0000256" key="5">
    <source>
        <dbReference type="SAM" id="Phobius"/>
    </source>
</evidence>
<sequence>MATRRLVGKPYKDKDPEKTPPPTADLALAAYSSPPRPRRALAMVRADPPSFPLWMRPNAGLIDPLCRCSQTVKRRNGGRSKHGRGHVKLVRCNNCAKAVPKDKAIKRYSVRNVVELAAIRDLKEACVFEGYVLPKLYDKIHLCIGCAIHKKEISVRSRKERKNRAPPPRHFRPRVWDPSLPLYRFLSPEWRNGLWVTLLVLVVAVGVLVVLALVSVPVVLAVVSVLVVRAVASVLVVRVVVSVLVVLLAASCVQLLLVLILKVYQSFRHLHPGSTHFLPIMIFYLLDQQQEITQNGIDYARAPPSTPIHTARGSRSAAADELVLAEFLEASQRVTALTLPLKKKRLDFPDLPPAPDIPAQGLLAGDTVTVRTAVGAASEAGEVRAAMQAAEAVFG</sequence>
<reference evidence="6" key="1">
    <citation type="submission" date="2023-07" db="EMBL/GenBank/DDBJ databases">
        <title>A chromosome-level genome assembly of Lolium multiflorum.</title>
        <authorList>
            <person name="Chen Y."/>
            <person name="Copetti D."/>
            <person name="Kolliker R."/>
            <person name="Studer B."/>
        </authorList>
    </citation>
    <scope>NUCLEOTIDE SEQUENCE</scope>
    <source>
        <strain evidence="6">02402/16</strain>
        <tissue evidence="6">Leaf</tissue>
    </source>
</reference>
<dbReference type="Gene3D" id="3.30.1740.20">
    <property type="entry name" value="Ribosomal protein S26e"/>
    <property type="match status" value="1"/>
</dbReference>
<evidence type="ECO:0000313" key="7">
    <source>
        <dbReference type="Proteomes" id="UP001231189"/>
    </source>
</evidence>
<organism evidence="6 7">
    <name type="scientific">Lolium multiflorum</name>
    <name type="common">Italian ryegrass</name>
    <name type="synonym">Lolium perenne subsp. multiflorum</name>
    <dbReference type="NCBI Taxonomy" id="4521"/>
    <lineage>
        <taxon>Eukaryota</taxon>
        <taxon>Viridiplantae</taxon>
        <taxon>Streptophyta</taxon>
        <taxon>Embryophyta</taxon>
        <taxon>Tracheophyta</taxon>
        <taxon>Spermatophyta</taxon>
        <taxon>Magnoliopsida</taxon>
        <taxon>Liliopsida</taxon>
        <taxon>Poales</taxon>
        <taxon>Poaceae</taxon>
        <taxon>BOP clade</taxon>
        <taxon>Pooideae</taxon>
        <taxon>Poodae</taxon>
        <taxon>Poeae</taxon>
        <taxon>Poeae Chloroplast Group 2 (Poeae type)</taxon>
        <taxon>Loliodinae</taxon>
        <taxon>Loliinae</taxon>
        <taxon>Lolium</taxon>
    </lineage>
</organism>
<dbReference type="InterPro" id="IPR038551">
    <property type="entry name" value="Ribosomal_eS26_sf"/>
</dbReference>
<dbReference type="Proteomes" id="UP001231189">
    <property type="component" value="Unassembled WGS sequence"/>
</dbReference>
<keyword evidence="7" id="KW-1185">Reference proteome</keyword>
<keyword evidence="5" id="KW-0472">Membrane</keyword>
<evidence type="ECO:0000256" key="4">
    <source>
        <dbReference type="SAM" id="MobiDB-lite"/>
    </source>
</evidence>
<comment type="similarity">
    <text evidence="1">Belongs to the eukaryotic ribosomal protein eS26 family.</text>
</comment>
<proteinExistence type="inferred from homology"/>
<dbReference type="GO" id="GO:0003735">
    <property type="term" value="F:structural constituent of ribosome"/>
    <property type="evidence" value="ECO:0007669"/>
    <property type="project" value="InterPro"/>
</dbReference>
<gene>
    <name evidence="6" type="ORF">QYE76_055664</name>
</gene>
<dbReference type="GO" id="GO:0022627">
    <property type="term" value="C:cytosolic small ribosomal subunit"/>
    <property type="evidence" value="ECO:0007669"/>
    <property type="project" value="TreeGrafter"/>
</dbReference>
<evidence type="ECO:0000256" key="3">
    <source>
        <dbReference type="ARBA" id="ARBA00023274"/>
    </source>
</evidence>
<feature type="transmembrane region" description="Helical" evidence="5">
    <location>
        <begin position="239"/>
        <end position="261"/>
    </location>
</feature>
<dbReference type="PANTHER" id="PTHR12538:SF1">
    <property type="entry name" value="SMALL RIBOSOMAL SUBUNIT PROTEIN ES26"/>
    <property type="match status" value="1"/>
</dbReference>
<name>A0AAD8T0Z7_LOLMU</name>
<evidence type="ECO:0000256" key="1">
    <source>
        <dbReference type="ARBA" id="ARBA00008596"/>
    </source>
</evidence>
<comment type="caution">
    <text evidence="6">The sequence shown here is derived from an EMBL/GenBank/DDBJ whole genome shotgun (WGS) entry which is preliminary data.</text>
</comment>
<keyword evidence="3" id="KW-0687">Ribonucleoprotein</keyword>
<feature type="transmembrane region" description="Helical" evidence="5">
    <location>
        <begin position="194"/>
        <end position="227"/>
    </location>
</feature>
<evidence type="ECO:0008006" key="8">
    <source>
        <dbReference type="Google" id="ProtNLM"/>
    </source>
</evidence>
<dbReference type="Pfam" id="PF01283">
    <property type="entry name" value="Ribosomal_S26e"/>
    <property type="match status" value="1"/>
</dbReference>
<dbReference type="InterPro" id="IPR000892">
    <property type="entry name" value="Ribosomal_eS26"/>
</dbReference>
<feature type="region of interest" description="Disordered" evidence="4">
    <location>
        <begin position="1"/>
        <end position="26"/>
    </location>
</feature>
<accession>A0AAD8T0Z7</accession>